<evidence type="ECO:0000313" key="3">
    <source>
        <dbReference type="Proteomes" id="UP000540909"/>
    </source>
</evidence>
<accession>A0A7W6W793</accession>
<dbReference type="Gene3D" id="1.20.120.1530">
    <property type="match status" value="1"/>
</dbReference>
<dbReference type="EMBL" id="JACIFY010000022">
    <property type="protein sequence ID" value="MBB4238452.1"/>
    <property type="molecule type" value="Genomic_DNA"/>
</dbReference>
<feature type="domain" description="HAMP" evidence="1">
    <location>
        <begin position="77"/>
        <end position="121"/>
    </location>
</feature>
<dbReference type="GO" id="GO:0016020">
    <property type="term" value="C:membrane"/>
    <property type="evidence" value="ECO:0007669"/>
    <property type="project" value="InterPro"/>
</dbReference>
<dbReference type="AlphaFoldDB" id="A0A7W6W793"/>
<protein>
    <submittedName>
        <fullName evidence="2">Methyl-accepting chemotaxis protein</fullName>
    </submittedName>
</protein>
<gene>
    <name evidence="2" type="ORF">GGD57_005064</name>
</gene>
<dbReference type="Proteomes" id="UP000540909">
    <property type="component" value="Unassembled WGS sequence"/>
</dbReference>
<organism evidence="2 3">
    <name type="scientific">Rhizobium esperanzae</name>
    <dbReference type="NCBI Taxonomy" id="1967781"/>
    <lineage>
        <taxon>Bacteria</taxon>
        <taxon>Pseudomonadati</taxon>
        <taxon>Pseudomonadota</taxon>
        <taxon>Alphaproteobacteria</taxon>
        <taxon>Hyphomicrobiales</taxon>
        <taxon>Rhizobiaceae</taxon>
        <taxon>Rhizobium/Agrobacterium group</taxon>
        <taxon>Rhizobium</taxon>
    </lineage>
</organism>
<evidence type="ECO:0000313" key="2">
    <source>
        <dbReference type="EMBL" id="MBB4238452.1"/>
    </source>
</evidence>
<dbReference type="InterPro" id="IPR003660">
    <property type="entry name" value="HAMP_dom"/>
</dbReference>
<evidence type="ECO:0000259" key="1">
    <source>
        <dbReference type="PROSITE" id="PS50885"/>
    </source>
</evidence>
<dbReference type="PROSITE" id="PS50885">
    <property type="entry name" value="HAMP"/>
    <property type="match status" value="2"/>
</dbReference>
<feature type="domain" description="HAMP" evidence="1">
    <location>
        <begin position="31"/>
        <end position="76"/>
    </location>
</feature>
<dbReference type="RefSeq" id="WP_184472866.1">
    <property type="nucleotide sequence ID" value="NZ_JACIFY010000022.1"/>
</dbReference>
<dbReference type="GO" id="GO:0007165">
    <property type="term" value="P:signal transduction"/>
    <property type="evidence" value="ECO:0007669"/>
    <property type="project" value="InterPro"/>
</dbReference>
<reference evidence="2 3" key="1">
    <citation type="submission" date="2020-08" db="EMBL/GenBank/DDBJ databases">
        <title>Genomic Encyclopedia of Type Strains, Phase IV (KMG-V): Genome sequencing to study the core and pangenomes of soil and plant-associated prokaryotes.</title>
        <authorList>
            <person name="Whitman W."/>
        </authorList>
    </citation>
    <scope>NUCLEOTIDE SEQUENCE [LARGE SCALE GENOMIC DNA]</scope>
    <source>
        <strain evidence="2 3">SEMIA 4089</strain>
    </source>
</reference>
<proteinExistence type="predicted"/>
<sequence>MNNQDTSANILEVLETEGLRTDGEAGRFRLELDAAASAAAHGDFSRRMRQNFQDPEFNRSAETFNELLAVLQESYSEISRIVSALADGNLAVRVEKRSCGRFEQIYRNFDLTLATLRKVLGESGSMRFAEVATNFARMTATFMTERSGPDIKIANDESKPLASPARALWDRLFRAF</sequence>
<comment type="caution">
    <text evidence="2">The sequence shown here is derived from an EMBL/GenBank/DDBJ whole genome shotgun (WGS) entry which is preliminary data.</text>
</comment>
<name>A0A7W6W793_9HYPH</name>